<dbReference type="EMBL" id="JBIYDN010000016">
    <property type="protein sequence ID" value="MFK4444820.1"/>
    <property type="molecule type" value="Genomic_DNA"/>
</dbReference>
<evidence type="ECO:0000313" key="4">
    <source>
        <dbReference type="EMBL" id="MFK4444820.1"/>
    </source>
</evidence>
<comment type="caution">
    <text evidence="4">The sequence shown here is derived from an EMBL/GenBank/DDBJ whole genome shotgun (WGS) entry which is preliminary data.</text>
</comment>
<feature type="domain" description="Tryptophan synthase beta chain-like PALP" evidence="3">
    <location>
        <begin position="10"/>
        <end position="82"/>
    </location>
</feature>
<dbReference type="RefSeq" id="WP_404609900.1">
    <property type="nucleotide sequence ID" value="NZ_JBIYDN010000016.1"/>
</dbReference>
<keyword evidence="2" id="KW-0663">Pyridoxal phosphate</keyword>
<dbReference type="Gene3D" id="3.40.50.1100">
    <property type="match status" value="2"/>
</dbReference>
<evidence type="ECO:0000313" key="5">
    <source>
        <dbReference type="Proteomes" id="UP001620514"/>
    </source>
</evidence>
<dbReference type="Proteomes" id="UP001620514">
    <property type="component" value="Unassembled WGS sequence"/>
</dbReference>
<evidence type="ECO:0000256" key="1">
    <source>
        <dbReference type="ARBA" id="ARBA00001933"/>
    </source>
</evidence>
<protein>
    <submittedName>
        <fullName evidence="4">Cysteine synthase</fullName>
    </submittedName>
</protein>
<dbReference type="InterPro" id="IPR001926">
    <property type="entry name" value="TrpB-like_PALP"/>
</dbReference>
<sequence length="95" mass="10212">MPKVLDSVIDAIGHTPLVRLDRLTKSYGVEGSILAKLDYLNPGFSKNDRAALGIIDEAERGGALRPGQTVVELTSGNMGNGLCDCPPAVYAWRER</sequence>
<reference evidence="4 5" key="1">
    <citation type="submission" date="2024-10" db="EMBL/GenBank/DDBJ databases">
        <authorList>
            <person name="Deangelis K."/>
            <person name="Huntemann M."/>
            <person name="Clum A."/>
            <person name="Wang J."/>
            <person name="Palaniappan K."/>
            <person name="Ritter S."/>
            <person name="Chen I.-M."/>
            <person name="Stamatis D."/>
            <person name="Reddy T."/>
            <person name="O'Malley R."/>
            <person name="Daum C."/>
            <person name="Ng V."/>
            <person name="Ivanova N."/>
            <person name="Kyrpides N."/>
            <person name="Woyke T."/>
        </authorList>
    </citation>
    <scope>NUCLEOTIDE SEQUENCE [LARGE SCALE GENOMIC DNA]</scope>
    <source>
        <strain evidence="4 5">GAS97</strain>
    </source>
</reference>
<dbReference type="Pfam" id="PF00291">
    <property type="entry name" value="PALP"/>
    <property type="match status" value="1"/>
</dbReference>
<comment type="cofactor">
    <cofactor evidence="1">
        <name>pyridoxal 5'-phosphate</name>
        <dbReference type="ChEBI" id="CHEBI:597326"/>
    </cofactor>
</comment>
<dbReference type="PANTHER" id="PTHR10314">
    <property type="entry name" value="CYSTATHIONINE BETA-SYNTHASE"/>
    <property type="match status" value="1"/>
</dbReference>
<proteinExistence type="predicted"/>
<name>A0ABW8MQ75_9BURK</name>
<accession>A0ABW8MQ75</accession>
<dbReference type="InterPro" id="IPR036052">
    <property type="entry name" value="TrpB-like_PALP_sf"/>
</dbReference>
<keyword evidence="5" id="KW-1185">Reference proteome</keyword>
<gene>
    <name evidence="4" type="ORF">ABH943_004842</name>
</gene>
<dbReference type="InterPro" id="IPR050214">
    <property type="entry name" value="Cys_Synth/Cystath_Beta-Synth"/>
</dbReference>
<dbReference type="SUPFAM" id="SSF53686">
    <property type="entry name" value="Tryptophan synthase beta subunit-like PLP-dependent enzymes"/>
    <property type="match status" value="1"/>
</dbReference>
<reference evidence="4 5" key="2">
    <citation type="submission" date="2024-11" db="EMBL/GenBank/DDBJ databases">
        <title>Using genomics to understand microbial adaptation to soil warming.</title>
        <authorList>
            <person name="Deangelis K.M. PhD."/>
        </authorList>
    </citation>
    <scope>NUCLEOTIDE SEQUENCE [LARGE SCALE GENOMIC DNA]</scope>
    <source>
        <strain evidence="4 5">GAS97</strain>
    </source>
</reference>
<evidence type="ECO:0000259" key="3">
    <source>
        <dbReference type="Pfam" id="PF00291"/>
    </source>
</evidence>
<evidence type="ECO:0000256" key="2">
    <source>
        <dbReference type="ARBA" id="ARBA00022898"/>
    </source>
</evidence>
<organism evidence="4 5">
    <name type="scientific">Caballeronia udeis</name>
    <dbReference type="NCBI Taxonomy" id="1232866"/>
    <lineage>
        <taxon>Bacteria</taxon>
        <taxon>Pseudomonadati</taxon>
        <taxon>Pseudomonadota</taxon>
        <taxon>Betaproteobacteria</taxon>
        <taxon>Burkholderiales</taxon>
        <taxon>Burkholderiaceae</taxon>
        <taxon>Caballeronia</taxon>
    </lineage>
</organism>